<evidence type="ECO:0000256" key="5">
    <source>
        <dbReference type="ARBA" id="ARBA00022989"/>
    </source>
</evidence>
<sequence length="575" mass="61394">MAGLGDLLYEAPSFVHLLVVDYLFYGGLVAEIALGTVYGSPLANILPVDWQTTFTTVGYLGLILVVFEGGLSTNLPVLLSNLPLSIVCALTGIAAPIALSFALLQAGFGYEPLEAFAAGAALSSTSLGTTLAALNSVTKYTATLSVSDPSLLDNTAHTISENANSATQTFPQEKETPLQQSRICTILISAAIIDDVVGLVIASLIPALATVDSNYPYDNSSNLAWIIIRPLLSSFLIAVIAPFVSRFVLRPIFLYQGLGERWCAPAREGKPWGAFAFSKESSAWGTSEHSDAMKLFIMVITLSGMAAIANYTDTSVLYGAYVAGLILTYISQPPPREDSKTTNELSFEQTFGRSIGSLQTYIFLPLFFASIGFAIPFLDLWKPTILWRGIVYSVLMAFAKLAVGIPILLYPVALSFVHMARKKLRKPFSQLGAEISQFLHPMIPPLIGCSLPSSMPRSSSPIDHARPDDDTAHNRADSPQCPPVPTHQKSTFGGLTASIPAAVFMGTAMVSRGEIGLLIAQLARGNNSSGEKGLLGDEAFLVCIWAILLCTLVGPIGTGIVVRRWGPRVAAGLWA</sequence>
<accession>A0A5K1K426</accession>
<feature type="transmembrane region" description="Helical" evidence="11">
    <location>
        <begin position="361"/>
        <end position="378"/>
    </location>
</feature>
<dbReference type="InterPro" id="IPR038770">
    <property type="entry name" value="Na+/solute_symporter_sf"/>
</dbReference>
<comment type="subcellular location">
    <subcellularLocation>
        <location evidence="1">Membrane</location>
        <topology evidence="1">Multi-pass membrane protein</topology>
    </subcellularLocation>
</comment>
<feature type="transmembrane region" description="Helical" evidence="11">
    <location>
        <begin position="539"/>
        <end position="562"/>
    </location>
</feature>
<dbReference type="PANTHER" id="PTHR43562:SF3">
    <property type="entry name" value="SODIUM ION_PROTON EXCHANGER (EUROFUNG)"/>
    <property type="match status" value="1"/>
</dbReference>
<reference evidence="13" key="1">
    <citation type="submission" date="2019-10" db="EMBL/GenBank/DDBJ databases">
        <authorList>
            <person name="Nor Muhammad N."/>
        </authorList>
    </citation>
    <scope>NUCLEOTIDE SEQUENCE</scope>
</reference>
<evidence type="ECO:0000256" key="8">
    <source>
        <dbReference type="ARBA" id="ARBA00023136"/>
    </source>
</evidence>
<evidence type="ECO:0000256" key="2">
    <source>
        <dbReference type="ARBA" id="ARBA00022448"/>
    </source>
</evidence>
<evidence type="ECO:0000256" key="10">
    <source>
        <dbReference type="SAM" id="MobiDB-lite"/>
    </source>
</evidence>
<dbReference type="PANTHER" id="PTHR43562">
    <property type="entry name" value="NAPA-TYPE SODIUM/HYDROGEN ANTIPORTER"/>
    <property type="match status" value="1"/>
</dbReference>
<dbReference type="Pfam" id="PF00999">
    <property type="entry name" value="Na_H_Exchanger"/>
    <property type="match status" value="1"/>
</dbReference>
<feature type="transmembrane region" description="Helical" evidence="11">
    <location>
        <begin position="57"/>
        <end position="78"/>
    </location>
</feature>
<feature type="transmembrane region" description="Helical" evidence="11">
    <location>
        <begin position="223"/>
        <end position="244"/>
    </location>
</feature>
<keyword evidence="9" id="KW-0739">Sodium transport</keyword>
<dbReference type="GO" id="GO:0006814">
    <property type="term" value="P:sodium ion transport"/>
    <property type="evidence" value="ECO:0007669"/>
    <property type="project" value="UniProtKB-KW"/>
</dbReference>
<feature type="transmembrane region" description="Helical" evidence="11">
    <location>
        <begin position="22"/>
        <end position="45"/>
    </location>
</feature>
<dbReference type="EMBL" id="LR728609">
    <property type="protein sequence ID" value="VWP00575.1"/>
    <property type="molecule type" value="Genomic_DNA"/>
</dbReference>
<feature type="domain" description="Cation/H+ exchanger transmembrane" evidence="12">
    <location>
        <begin position="19"/>
        <end position="134"/>
    </location>
</feature>
<evidence type="ECO:0000256" key="6">
    <source>
        <dbReference type="ARBA" id="ARBA00023053"/>
    </source>
</evidence>
<protein>
    <submittedName>
        <fullName evidence="13">Tea4</fullName>
    </submittedName>
</protein>
<evidence type="ECO:0000256" key="3">
    <source>
        <dbReference type="ARBA" id="ARBA00022449"/>
    </source>
</evidence>
<evidence type="ECO:0000256" key="1">
    <source>
        <dbReference type="ARBA" id="ARBA00004141"/>
    </source>
</evidence>
<keyword evidence="7" id="KW-0406">Ion transport</keyword>
<feature type="transmembrane region" description="Helical" evidence="11">
    <location>
        <begin position="84"/>
        <end position="104"/>
    </location>
</feature>
<evidence type="ECO:0000256" key="7">
    <source>
        <dbReference type="ARBA" id="ARBA00023065"/>
    </source>
</evidence>
<evidence type="ECO:0000313" key="13">
    <source>
        <dbReference type="EMBL" id="VWP00575.1"/>
    </source>
</evidence>
<dbReference type="GO" id="GO:0016020">
    <property type="term" value="C:membrane"/>
    <property type="evidence" value="ECO:0007669"/>
    <property type="project" value="UniProtKB-SubCell"/>
</dbReference>
<proteinExistence type="predicted"/>
<dbReference type="AlphaFoldDB" id="A0A5K1K426"/>
<evidence type="ECO:0000256" key="4">
    <source>
        <dbReference type="ARBA" id="ARBA00022692"/>
    </source>
</evidence>
<dbReference type="GO" id="GO:1902600">
    <property type="term" value="P:proton transmembrane transport"/>
    <property type="evidence" value="ECO:0007669"/>
    <property type="project" value="InterPro"/>
</dbReference>
<dbReference type="GO" id="GO:0015297">
    <property type="term" value="F:antiporter activity"/>
    <property type="evidence" value="ECO:0007669"/>
    <property type="project" value="UniProtKB-KW"/>
</dbReference>
<evidence type="ECO:0000256" key="9">
    <source>
        <dbReference type="ARBA" id="ARBA00023201"/>
    </source>
</evidence>
<evidence type="ECO:0000256" key="11">
    <source>
        <dbReference type="SAM" id="Phobius"/>
    </source>
</evidence>
<dbReference type="Gene3D" id="1.20.1530.20">
    <property type="match status" value="3"/>
</dbReference>
<keyword evidence="3" id="KW-0050">Antiport</keyword>
<feature type="transmembrane region" description="Helical" evidence="11">
    <location>
        <begin position="183"/>
        <end position="211"/>
    </location>
</feature>
<keyword evidence="2" id="KW-0813">Transport</keyword>
<keyword evidence="4 11" id="KW-0812">Transmembrane</keyword>
<keyword evidence="5 11" id="KW-1133">Transmembrane helix</keyword>
<evidence type="ECO:0000259" key="12">
    <source>
        <dbReference type="Pfam" id="PF00999"/>
    </source>
</evidence>
<dbReference type="InterPro" id="IPR006153">
    <property type="entry name" value="Cation/H_exchanger_TM"/>
</dbReference>
<keyword evidence="8 11" id="KW-0472">Membrane</keyword>
<feature type="region of interest" description="Disordered" evidence="10">
    <location>
        <begin position="454"/>
        <end position="488"/>
    </location>
</feature>
<name>A0A5K1K426_9APHY</name>
<organism evidence="13">
    <name type="scientific">Ganoderma boninense</name>
    <dbReference type="NCBI Taxonomy" id="34458"/>
    <lineage>
        <taxon>Eukaryota</taxon>
        <taxon>Fungi</taxon>
        <taxon>Dikarya</taxon>
        <taxon>Basidiomycota</taxon>
        <taxon>Agaricomycotina</taxon>
        <taxon>Agaricomycetes</taxon>
        <taxon>Polyporales</taxon>
        <taxon>Polyporaceae</taxon>
        <taxon>Ganoderma</taxon>
    </lineage>
</organism>
<keyword evidence="6" id="KW-0915">Sodium</keyword>
<gene>
    <name evidence="13" type="primary">W6EL00</name>
</gene>
<feature type="transmembrane region" description="Helical" evidence="11">
    <location>
        <begin position="390"/>
        <end position="417"/>
    </location>
</feature>
<feature type="compositionally biased region" description="Basic and acidic residues" evidence="10">
    <location>
        <begin position="463"/>
        <end position="476"/>
    </location>
</feature>